<dbReference type="OrthoDB" id="2922289at2759"/>
<dbReference type="AlphaFoldDB" id="A0A194XCK3"/>
<dbReference type="Proteomes" id="UP000070700">
    <property type="component" value="Unassembled WGS sequence"/>
</dbReference>
<sequence>MAVELKDEDDVPLAFIFETNEPIFGPNHYIQAITRGEDLKTFRHMFRPPCECEECNQQYKTAINRDTRLPDGQFKQIKRYSSYVADEEAKTQASRAFKKISADRAYLKEQCYMNGNTILKRWKKLTPSERARHLLLVDNDLYQHQWADVIFSRKFAERLKVFRKAVAEGSVHWHGCIDLTQGRERRPYRNTFLLPYINVEALASDPLRLLNLLHNRTKYSPAEWAPYDTTILAKDWELGTFETAYSSVCIIMHGSEYGKVTRWEESAAHRWDIVGFPRAILTLEAQQKLLAFLRGIVEKLLEGFSRNDTSPQSDRFEKIIGLRSASPGGSSPDEFASTYLNQPFSAPPKFDIEELLSIAQTQLNMHGDNLWLLQTDPRYFRRYAKLLVDGGLATNLTKTNQYVCTHLELMQRAIQFWSWEGILEATLKLQATYRSFDVEVKVGEALSSQYNHALGSLEALLYDQLQRRIQAIRYTLLHRPGFQSKWNVKYVQRLQSMSVSIGRKVPGETPADVLYNDRLNFCTFALTDKEDIIIDNHEHTDPRRKDFSMLFAMFDEHLADCHKKKDKLELARLDEILYELFADMSSVHQMLSLVRWHRPHPPTPSIQDLKSSEDGKVWRYIEKQFFEQSTWRQIEWKDGKWVDHLRPELKECGSKKIAAEQRLATLLKNFMETPKPTGTRFSQTWLDQDASERAALSKFWEGMRARHEGTLRRLGFDASDIHSDLKVLSADRDAEYLAEIEAEKQAILTGIAARETEKEAKKLLKAQGKKVLQTQWGLEQPDPLVTPLSKLKIKRHGVAEQSADQHTTDEAPTAVQLESDATSATEEKICVGVSKRSLLIFRGMFPSNNPEERSRSVDWDAFVNAMGEEPISFVARHSAGGSAYSFEPSVKSKWFGKGKIVFHKPHPVPILDPIELSTNGKRMAKWFGWSEETFQLREK</sequence>
<organism evidence="1 2">
    <name type="scientific">Mollisia scopiformis</name>
    <name type="common">Conifer needle endophyte fungus</name>
    <name type="synonym">Phialocephala scopiformis</name>
    <dbReference type="NCBI Taxonomy" id="149040"/>
    <lineage>
        <taxon>Eukaryota</taxon>
        <taxon>Fungi</taxon>
        <taxon>Dikarya</taxon>
        <taxon>Ascomycota</taxon>
        <taxon>Pezizomycotina</taxon>
        <taxon>Leotiomycetes</taxon>
        <taxon>Helotiales</taxon>
        <taxon>Mollisiaceae</taxon>
        <taxon>Mollisia</taxon>
    </lineage>
</organism>
<keyword evidence="2" id="KW-1185">Reference proteome</keyword>
<accession>A0A194XCK3</accession>
<evidence type="ECO:0000313" key="2">
    <source>
        <dbReference type="Proteomes" id="UP000070700"/>
    </source>
</evidence>
<dbReference type="EMBL" id="KQ947413">
    <property type="protein sequence ID" value="KUJ17900.1"/>
    <property type="molecule type" value="Genomic_DNA"/>
</dbReference>
<protein>
    <submittedName>
        <fullName evidence="1">Uncharacterized protein</fullName>
    </submittedName>
</protein>
<dbReference type="InParanoid" id="A0A194XCK3"/>
<gene>
    <name evidence="1" type="ORF">LY89DRAFT_745890</name>
</gene>
<dbReference type="RefSeq" id="XP_018072255.1">
    <property type="nucleotide sequence ID" value="XM_018221081.1"/>
</dbReference>
<dbReference type="KEGG" id="psco:LY89DRAFT_745890"/>
<proteinExistence type="predicted"/>
<evidence type="ECO:0000313" key="1">
    <source>
        <dbReference type="EMBL" id="KUJ17900.1"/>
    </source>
</evidence>
<name>A0A194XCK3_MOLSC</name>
<reference evidence="1 2" key="1">
    <citation type="submission" date="2015-10" db="EMBL/GenBank/DDBJ databases">
        <title>Full genome of DAOMC 229536 Phialocephala scopiformis, a fungal endophyte of spruce producing the potent anti-insectan compound rugulosin.</title>
        <authorList>
            <consortium name="DOE Joint Genome Institute"/>
            <person name="Walker A.K."/>
            <person name="Frasz S.L."/>
            <person name="Seifert K.A."/>
            <person name="Miller J.D."/>
            <person name="Mondo S.J."/>
            <person name="Labutti K."/>
            <person name="Lipzen A."/>
            <person name="Dockter R."/>
            <person name="Kennedy M."/>
            <person name="Grigoriev I.V."/>
            <person name="Spatafora J.W."/>
        </authorList>
    </citation>
    <scope>NUCLEOTIDE SEQUENCE [LARGE SCALE GENOMIC DNA]</scope>
    <source>
        <strain evidence="1 2">CBS 120377</strain>
    </source>
</reference>
<dbReference type="PANTHER" id="PTHR40788:SF1">
    <property type="entry name" value="IPA PROTEIN"/>
    <property type="match status" value="1"/>
</dbReference>
<dbReference type="PANTHER" id="PTHR40788">
    <property type="entry name" value="CLR5 DOMAIN-CONTAINING PROTEIN-RELATED"/>
    <property type="match status" value="1"/>
</dbReference>
<dbReference type="GeneID" id="28830807"/>